<feature type="compositionally biased region" description="Basic residues" evidence="10">
    <location>
        <begin position="204"/>
        <end position="214"/>
    </location>
</feature>
<evidence type="ECO:0000256" key="5">
    <source>
        <dbReference type="ARBA" id="ARBA00022737"/>
    </source>
</evidence>
<keyword evidence="8" id="KW-0862">Zinc</keyword>
<dbReference type="GO" id="GO:0061630">
    <property type="term" value="F:ubiquitin protein ligase activity"/>
    <property type="evidence" value="ECO:0007669"/>
    <property type="project" value="UniProtKB-EC"/>
</dbReference>
<dbReference type="GO" id="GO:0008270">
    <property type="term" value="F:zinc ion binding"/>
    <property type="evidence" value="ECO:0007669"/>
    <property type="project" value="UniProtKB-KW"/>
</dbReference>
<keyword evidence="9" id="KW-0175">Coiled coil</keyword>
<dbReference type="EMBL" id="JAULSW010000001">
    <property type="protein sequence ID" value="KAK3394216.1"/>
    <property type="molecule type" value="Genomic_DNA"/>
</dbReference>
<reference evidence="12" key="2">
    <citation type="submission" date="2023-06" db="EMBL/GenBank/DDBJ databases">
        <authorList>
            <consortium name="Lawrence Berkeley National Laboratory"/>
            <person name="Haridas S."/>
            <person name="Hensen N."/>
            <person name="Bonometti L."/>
            <person name="Westerberg I."/>
            <person name="Brannstrom I.O."/>
            <person name="Guillou S."/>
            <person name="Cros-Aarteil S."/>
            <person name="Calhoun S."/>
            <person name="Kuo A."/>
            <person name="Mondo S."/>
            <person name="Pangilinan J."/>
            <person name="Riley R."/>
            <person name="LaButti K."/>
            <person name="Andreopoulos B."/>
            <person name="Lipzen A."/>
            <person name="Chen C."/>
            <person name="Yanf M."/>
            <person name="Daum C."/>
            <person name="Ng V."/>
            <person name="Clum A."/>
            <person name="Steindorff A."/>
            <person name="Ohm R."/>
            <person name="Martin F."/>
            <person name="Silar P."/>
            <person name="Natvig D."/>
            <person name="Lalanne C."/>
            <person name="Gautier V."/>
            <person name="Ament-velasquez S.L."/>
            <person name="Kruys A."/>
            <person name="Hutchinson M.I."/>
            <person name="Powell A.J."/>
            <person name="Barry K."/>
            <person name="Miller A.N."/>
            <person name="Grigoriev I.V."/>
            <person name="Debuchy R."/>
            <person name="Gladieux P."/>
            <person name="Thoren M.H."/>
            <person name="Johannesson H."/>
        </authorList>
    </citation>
    <scope>NUCLEOTIDE SEQUENCE</scope>
    <source>
        <strain evidence="12">CBS 232.78</strain>
    </source>
</reference>
<dbReference type="EC" id="2.3.2.31" evidence="2"/>
<keyword evidence="7" id="KW-0833">Ubl conjugation pathway</keyword>
<evidence type="ECO:0000256" key="3">
    <source>
        <dbReference type="ARBA" id="ARBA00022679"/>
    </source>
</evidence>
<keyword evidence="5" id="KW-0677">Repeat</keyword>
<comment type="catalytic activity">
    <reaction evidence="1">
        <text>[E2 ubiquitin-conjugating enzyme]-S-ubiquitinyl-L-cysteine + [acceptor protein]-L-lysine = [E2 ubiquitin-conjugating enzyme]-L-cysteine + [acceptor protein]-N(6)-ubiquitinyl-L-lysine.</text>
        <dbReference type="EC" id="2.3.2.31"/>
    </reaction>
</comment>
<dbReference type="InterPro" id="IPR031127">
    <property type="entry name" value="E3_UB_ligase_RBR"/>
</dbReference>
<feature type="region of interest" description="Disordered" evidence="10">
    <location>
        <begin position="154"/>
        <end position="235"/>
    </location>
</feature>
<sequence>MATATQQLYSPNRWEDEAVAYEARIGQIEIEPEPETPVEFTFEGGSEAGSAETEEHDEPNLSQFAPPKVLTSFLDNTDKTLVLVVQKALANIIEQVDAEKQQAEEAAAAAIVAAQQAEDARKAEAEAEALQGKGKAPAVDREDDGSIISIPRIEINGEAADAPAQRGTRPNRPPKRSRFGFRRIFHHIVEKGETRGESSTHGASQHHHHHHHHQQYQYTQYGWETPSSDTPTTTAATGPASIGQLFSKHIRPSTATDSVGEATEPTVECVSCLEDIRPKDAIKTVCHYYCKECFERLIAVTLETEAQWPPKCCLNPISYRVISKNLSRDLLTQYRQKDEEYKIPVQNRIYCSEPDCGEWIRKVNKARKTARCSKGHEMCVMCRQPPHAELDACPQDNDRHLTDQLAEEEGWRRCIRCNILVEHREACQHMTCRCGAEFCYVCGAAWPTCSCNMEQLNEIKQRAAARRQEREEREAADNEWLQKALQLIEELEREERRKADEVRAIEAAERARREEARLIELEAKFEELRISLTELDDLQRTMLSSVHDSEILACEARAVEARQELAIKQGTERAALRASTAAEIARCELEWENDYQTRAVWEKQLEQEYATALHMFWADKVGGHQRIDLAMRAYMRKNDERMEAWHKWRDDEREKFRFVAKDELEIREELLDAARQRHEEVLAARETDLMRRYMAERKWFDLVVAERARLLTEMEVAEREAGKEEILGSLEEKETGVIPLEGWSDEMLYVEMC</sequence>
<evidence type="ECO:0000256" key="6">
    <source>
        <dbReference type="ARBA" id="ARBA00022771"/>
    </source>
</evidence>
<keyword evidence="4" id="KW-0479">Metal-binding</keyword>
<dbReference type="InterPro" id="IPR002867">
    <property type="entry name" value="IBR_dom"/>
</dbReference>
<dbReference type="CDD" id="cd20335">
    <property type="entry name" value="BRcat_RBR"/>
    <property type="match status" value="1"/>
</dbReference>
<evidence type="ECO:0000256" key="9">
    <source>
        <dbReference type="SAM" id="Coils"/>
    </source>
</evidence>
<organism evidence="12 13">
    <name type="scientific">Podospora didyma</name>
    <dbReference type="NCBI Taxonomy" id="330526"/>
    <lineage>
        <taxon>Eukaryota</taxon>
        <taxon>Fungi</taxon>
        <taxon>Dikarya</taxon>
        <taxon>Ascomycota</taxon>
        <taxon>Pezizomycotina</taxon>
        <taxon>Sordariomycetes</taxon>
        <taxon>Sordariomycetidae</taxon>
        <taxon>Sordariales</taxon>
        <taxon>Podosporaceae</taxon>
        <taxon>Podospora</taxon>
    </lineage>
</organism>
<dbReference type="PANTHER" id="PTHR11685">
    <property type="entry name" value="RBR FAMILY RING FINGER AND IBR DOMAIN-CONTAINING"/>
    <property type="match status" value="1"/>
</dbReference>
<feature type="coiled-coil region" evidence="9">
    <location>
        <begin position="86"/>
        <end position="133"/>
    </location>
</feature>
<protein>
    <recommendedName>
        <fullName evidence="2">RBR-type E3 ubiquitin transferase</fullName>
        <ecNumber evidence="2">2.3.2.31</ecNumber>
    </recommendedName>
</protein>
<accession>A0AAE0P6G9</accession>
<comment type="caution">
    <text evidence="12">The sequence shown here is derived from an EMBL/GenBank/DDBJ whole genome shotgun (WGS) entry which is preliminary data.</text>
</comment>
<dbReference type="CDD" id="cd22584">
    <property type="entry name" value="Rcat_RBR_unk"/>
    <property type="match status" value="1"/>
</dbReference>
<name>A0AAE0P6G9_9PEZI</name>
<evidence type="ECO:0000256" key="4">
    <source>
        <dbReference type="ARBA" id="ARBA00022723"/>
    </source>
</evidence>
<evidence type="ECO:0000313" key="12">
    <source>
        <dbReference type="EMBL" id="KAK3394216.1"/>
    </source>
</evidence>
<reference evidence="12" key="1">
    <citation type="journal article" date="2023" name="Mol. Phylogenet. Evol.">
        <title>Genome-scale phylogeny and comparative genomics of the fungal order Sordariales.</title>
        <authorList>
            <person name="Hensen N."/>
            <person name="Bonometti L."/>
            <person name="Westerberg I."/>
            <person name="Brannstrom I.O."/>
            <person name="Guillou S."/>
            <person name="Cros-Aarteil S."/>
            <person name="Calhoun S."/>
            <person name="Haridas S."/>
            <person name="Kuo A."/>
            <person name="Mondo S."/>
            <person name="Pangilinan J."/>
            <person name="Riley R."/>
            <person name="LaButti K."/>
            <person name="Andreopoulos B."/>
            <person name="Lipzen A."/>
            <person name="Chen C."/>
            <person name="Yan M."/>
            <person name="Daum C."/>
            <person name="Ng V."/>
            <person name="Clum A."/>
            <person name="Steindorff A."/>
            <person name="Ohm R.A."/>
            <person name="Martin F."/>
            <person name="Silar P."/>
            <person name="Natvig D.O."/>
            <person name="Lalanne C."/>
            <person name="Gautier V."/>
            <person name="Ament-Velasquez S.L."/>
            <person name="Kruys A."/>
            <person name="Hutchinson M.I."/>
            <person name="Powell A.J."/>
            <person name="Barry K."/>
            <person name="Miller A.N."/>
            <person name="Grigoriev I.V."/>
            <person name="Debuchy R."/>
            <person name="Gladieux P."/>
            <person name="Hiltunen Thoren M."/>
            <person name="Johannesson H."/>
        </authorList>
    </citation>
    <scope>NUCLEOTIDE SEQUENCE</scope>
    <source>
        <strain evidence="12">CBS 232.78</strain>
    </source>
</reference>
<proteinExistence type="predicted"/>
<keyword evidence="3" id="KW-0808">Transferase</keyword>
<keyword evidence="6" id="KW-0863">Zinc-finger</keyword>
<feature type="coiled-coil region" evidence="9">
    <location>
        <begin position="453"/>
        <end position="538"/>
    </location>
</feature>
<keyword evidence="13" id="KW-1185">Reference proteome</keyword>
<dbReference type="SMART" id="SM00647">
    <property type="entry name" value="IBR"/>
    <property type="match status" value="2"/>
</dbReference>
<dbReference type="InterPro" id="IPR044066">
    <property type="entry name" value="TRIAD_supradom"/>
</dbReference>
<dbReference type="Pfam" id="PF01485">
    <property type="entry name" value="IBR"/>
    <property type="match status" value="2"/>
</dbReference>
<feature type="region of interest" description="Disordered" evidence="10">
    <location>
        <begin position="31"/>
        <end position="61"/>
    </location>
</feature>
<dbReference type="SUPFAM" id="SSF57850">
    <property type="entry name" value="RING/U-box"/>
    <property type="match status" value="1"/>
</dbReference>
<gene>
    <name evidence="12" type="ORF">B0H63DRAFT_517358</name>
</gene>
<feature type="compositionally biased region" description="Low complexity" evidence="10">
    <location>
        <begin position="37"/>
        <end position="51"/>
    </location>
</feature>
<dbReference type="Proteomes" id="UP001285441">
    <property type="component" value="Unassembled WGS sequence"/>
</dbReference>
<feature type="compositionally biased region" description="Basic residues" evidence="10">
    <location>
        <begin position="172"/>
        <end position="186"/>
    </location>
</feature>
<dbReference type="PROSITE" id="PS51873">
    <property type="entry name" value="TRIAD"/>
    <property type="match status" value="1"/>
</dbReference>
<evidence type="ECO:0000256" key="1">
    <source>
        <dbReference type="ARBA" id="ARBA00001798"/>
    </source>
</evidence>
<evidence type="ECO:0000256" key="2">
    <source>
        <dbReference type="ARBA" id="ARBA00012251"/>
    </source>
</evidence>
<evidence type="ECO:0000259" key="11">
    <source>
        <dbReference type="PROSITE" id="PS51873"/>
    </source>
</evidence>
<evidence type="ECO:0000256" key="7">
    <source>
        <dbReference type="ARBA" id="ARBA00022786"/>
    </source>
</evidence>
<feature type="domain" description="RING-type" evidence="11">
    <location>
        <begin position="265"/>
        <end position="463"/>
    </location>
</feature>
<evidence type="ECO:0000256" key="8">
    <source>
        <dbReference type="ARBA" id="ARBA00022833"/>
    </source>
</evidence>
<dbReference type="GO" id="GO:0016567">
    <property type="term" value="P:protein ubiquitination"/>
    <property type="evidence" value="ECO:0007669"/>
    <property type="project" value="InterPro"/>
</dbReference>
<evidence type="ECO:0000256" key="10">
    <source>
        <dbReference type="SAM" id="MobiDB-lite"/>
    </source>
</evidence>
<dbReference type="AlphaFoldDB" id="A0AAE0P6G9"/>
<feature type="compositionally biased region" description="Low complexity" evidence="10">
    <location>
        <begin position="215"/>
        <end position="235"/>
    </location>
</feature>
<evidence type="ECO:0000313" key="13">
    <source>
        <dbReference type="Proteomes" id="UP001285441"/>
    </source>
</evidence>
<feature type="compositionally biased region" description="Basic and acidic residues" evidence="10">
    <location>
        <begin position="187"/>
        <end position="198"/>
    </location>
</feature>
<dbReference type="Gene3D" id="1.20.120.1750">
    <property type="match status" value="1"/>
</dbReference>